<dbReference type="AlphaFoldDB" id="A0A5R8XXI8"/>
<dbReference type="Pfam" id="PF03881">
    <property type="entry name" value="Fructosamin_kin"/>
    <property type="match status" value="1"/>
</dbReference>
<accession>A0A5R8XXI8</accession>
<evidence type="ECO:0000256" key="2">
    <source>
        <dbReference type="PIRNR" id="PIRNR006221"/>
    </source>
</evidence>
<dbReference type="RefSeq" id="WP_138153887.1">
    <property type="nucleotide sequence ID" value="NZ_VANU01000010.1"/>
</dbReference>
<gene>
    <name evidence="3" type="ORF">FDK22_15420</name>
</gene>
<dbReference type="Gene3D" id="3.90.1200.10">
    <property type="match status" value="1"/>
</dbReference>
<dbReference type="SUPFAM" id="SSF56112">
    <property type="entry name" value="Protein kinase-like (PK-like)"/>
    <property type="match status" value="1"/>
</dbReference>
<keyword evidence="2 3" id="KW-0418">Kinase</keyword>
<dbReference type="InterPro" id="IPR011009">
    <property type="entry name" value="Kinase-like_dom_sf"/>
</dbReference>
<dbReference type="PANTHER" id="PTHR12149">
    <property type="entry name" value="FRUCTOSAMINE 3 KINASE-RELATED PROTEIN"/>
    <property type="match status" value="1"/>
</dbReference>
<dbReference type="OrthoDB" id="5291879at2"/>
<evidence type="ECO:0000256" key="1">
    <source>
        <dbReference type="ARBA" id="ARBA00009460"/>
    </source>
</evidence>
<dbReference type="EMBL" id="VANU01000010">
    <property type="protein sequence ID" value="TLP35196.1"/>
    <property type="molecule type" value="Genomic_DNA"/>
</dbReference>
<sequence>MSSVFTKSNPFDNDSLIKEVKGLNLIKENLSKSNNNYLKIPDIINVNKSEIQMKKIQTSFASEDLIKKFAFGLAKLHEQKNKSYGLEYDNFIGLNPQKNIISDNWGKFFIEYRLAYQISLIKDTQIKQKFEDFLDDNFKKIESLLTETTNYASLVHGDLWSGNVLFSKTAVYLIDPAVYYADREVDIAMTELFGGFNNSFYETYNSYLPLSKSYNTKKIIYNLYHYLNHYNLFGTSYLNGCLSSLKFINEKI</sequence>
<organism evidence="3 4">
    <name type="scientific">Arcobacter arenosus</name>
    <dbReference type="NCBI Taxonomy" id="2576037"/>
    <lineage>
        <taxon>Bacteria</taxon>
        <taxon>Pseudomonadati</taxon>
        <taxon>Campylobacterota</taxon>
        <taxon>Epsilonproteobacteria</taxon>
        <taxon>Campylobacterales</taxon>
        <taxon>Arcobacteraceae</taxon>
        <taxon>Arcobacter</taxon>
    </lineage>
</organism>
<dbReference type="InterPro" id="IPR016477">
    <property type="entry name" value="Fructo-/Ketosamine-3-kinase"/>
</dbReference>
<comment type="similarity">
    <text evidence="1 2">Belongs to the fructosamine kinase family.</text>
</comment>
<protein>
    <submittedName>
        <fullName evidence="3">Fructosamine kinase family protein</fullName>
    </submittedName>
</protein>
<reference evidence="3 4" key="1">
    <citation type="submission" date="2019-05" db="EMBL/GenBank/DDBJ databases">
        <title>Arcobacter sp. nov., isolated from sea sediment.</title>
        <authorList>
            <person name="Kim W."/>
        </authorList>
    </citation>
    <scope>NUCLEOTIDE SEQUENCE [LARGE SCALE GENOMIC DNA]</scope>
    <source>
        <strain evidence="3 4">CAU 1517</strain>
    </source>
</reference>
<name>A0A5R8XXI8_9BACT</name>
<evidence type="ECO:0000313" key="4">
    <source>
        <dbReference type="Proteomes" id="UP000308901"/>
    </source>
</evidence>
<dbReference type="PANTHER" id="PTHR12149:SF8">
    <property type="entry name" value="PROTEIN-RIBULOSAMINE 3-KINASE"/>
    <property type="match status" value="1"/>
</dbReference>
<comment type="caution">
    <text evidence="3">The sequence shown here is derived from an EMBL/GenBank/DDBJ whole genome shotgun (WGS) entry which is preliminary data.</text>
</comment>
<dbReference type="PIRSF" id="PIRSF006221">
    <property type="entry name" value="Ketosamine-3-kinase"/>
    <property type="match status" value="1"/>
</dbReference>
<dbReference type="Proteomes" id="UP000308901">
    <property type="component" value="Unassembled WGS sequence"/>
</dbReference>
<dbReference type="GO" id="GO:0016301">
    <property type="term" value="F:kinase activity"/>
    <property type="evidence" value="ECO:0007669"/>
    <property type="project" value="UniProtKB-UniRule"/>
</dbReference>
<keyword evidence="4" id="KW-1185">Reference proteome</keyword>
<keyword evidence="2" id="KW-0808">Transferase</keyword>
<evidence type="ECO:0000313" key="3">
    <source>
        <dbReference type="EMBL" id="TLP35196.1"/>
    </source>
</evidence>
<proteinExistence type="inferred from homology"/>